<evidence type="ECO:0000313" key="2">
    <source>
        <dbReference type="Proteomes" id="UP000632766"/>
    </source>
</evidence>
<evidence type="ECO:0000313" key="1">
    <source>
        <dbReference type="EMBL" id="MBH8565890.1"/>
    </source>
</evidence>
<proteinExistence type="predicted"/>
<dbReference type="AlphaFoldDB" id="A0A8J7HX30"/>
<dbReference type="EMBL" id="JAECZC010000075">
    <property type="protein sequence ID" value="MBH8565890.1"/>
    <property type="molecule type" value="Genomic_DNA"/>
</dbReference>
<dbReference type="SUPFAM" id="SSF58100">
    <property type="entry name" value="Bacterial hemolysins"/>
    <property type="match status" value="1"/>
</dbReference>
<dbReference type="Gene3D" id="1.20.1170.10">
    <property type="match status" value="1"/>
</dbReference>
<dbReference type="RefSeq" id="WP_198127670.1">
    <property type="nucleotide sequence ID" value="NZ_JAECZC010000075.1"/>
</dbReference>
<keyword evidence="2" id="KW-1185">Reference proteome</keyword>
<comment type="caution">
    <text evidence="1">The sequence shown here is derived from an EMBL/GenBank/DDBJ whole genome shotgun (WGS) entry which is preliminary data.</text>
</comment>
<gene>
    <name evidence="1" type="ORF">I8748_27615</name>
</gene>
<sequence>MSASNKLKKAVEKVNDNFANINISLLDAEQAAANLQEVWNNIYSKIDTSAKELANIKEGTKLSTFKIQFEKVINPWRKVEDLTIQLAQLFNKALEEYKKLETSISKPLI</sequence>
<protein>
    <submittedName>
        <fullName evidence="1">Uncharacterized protein</fullName>
    </submittedName>
</protein>
<organism evidence="1 2">
    <name type="scientific">Amazonocrinis nigriterrae CENA67</name>
    <dbReference type="NCBI Taxonomy" id="2794033"/>
    <lineage>
        <taxon>Bacteria</taxon>
        <taxon>Bacillati</taxon>
        <taxon>Cyanobacteriota</taxon>
        <taxon>Cyanophyceae</taxon>
        <taxon>Nostocales</taxon>
        <taxon>Nostocaceae</taxon>
        <taxon>Amazonocrinis</taxon>
        <taxon>Amazonocrinis nigriterrae</taxon>
    </lineage>
</organism>
<accession>A0A8J7HX30</accession>
<name>A0A8J7HX30_9NOST</name>
<dbReference type="Proteomes" id="UP000632766">
    <property type="component" value="Unassembled WGS sequence"/>
</dbReference>
<reference evidence="1 2" key="1">
    <citation type="journal article" date="2021" name="Int. J. Syst. Evol. Microbiol.">
        <title>Amazonocrinis nigriterrae gen. nov., sp. nov., Atlanticothrix silvestris gen. nov., sp. nov. and Dendronalium phyllosphericum gen. nov., sp. nov., nostocacean cyanobacteria from Brazilian environments.</title>
        <authorList>
            <person name="Alvarenga D.O."/>
            <person name="Andreote A.P.D."/>
            <person name="Branco L.H.Z."/>
            <person name="Delbaje E."/>
            <person name="Cruz R.B."/>
            <person name="Varani A.M."/>
            <person name="Fiore M.F."/>
        </authorList>
    </citation>
    <scope>NUCLEOTIDE SEQUENCE [LARGE SCALE GENOMIC DNA]</scope>
    <source>
        <strain evidence="1 2">CENA67</strain>
    </source>
</reference>